<evidence type="ECO:0000259" key="5">
    <source>
        <dbReference type="PROSITE" id="PS50937"/>
    </source>
</evidence>
<dbReference type="PANTHER" id="PTHR30204:SF94">
    <property type="entry name" value="HEAVY METAL-DEPENDENT TRANSCRIPTIONAL REGULATOR HI_0293-RELATED"/>
    <property type="match status" value="1"/>
</dbReference>
<comment type="caution">
    <text evidence="6">The sequence shown here is derived from an EMBL/GenBank/DDBJ whole genome shotgun (WGS) entry which is preliminary data.</text>
</comment>
<dbReference type="AlphaFoldDB" id="A0A5R9GB37"/>
<dbReference type="Pfam" id="PF13411">
    <property type="entry name" value="MerR_1"/>
    <property type="match status" value="1"/>
</dbReference>
<keyword evidence="2" id="KW-0238">DNA-binding</keyword>
<dbReference type="SUPFAM" id="SSF46955">
    <property type="entry name" value="Putative DNA-binding domain"/>
    <property type="match status" value="1"/>
</dbReference>
<dbReference type="GO" id="GO:0003677">
    <property type="term" value="F:DNA binding"/>
    <property type="evidence" value="ECO:0007669"/>
    <property type="project" value="UniProtKB-KW"/>
</dbReference>
<dbReference type="SMART" id="SM00422">
    <property type="entry name" value="HTH_MERR"/>
    <property type="match status" value="1"/>
</dbReference>
<dbReference type="EMBL" id="VCIW01000002">
    <property type="protein sequence ID" value="TLS53677.1"/>
    <property type="molecule type" value="Genomic_DNA"/>
</dbReference>
<gene>
    <name evidence="6" type="ORF">FE782_05240</name>
</gene>
<name>A0A5R9GB37_9BACL</name>
<organism evidence="6 7">
    <name type="scientific">Paenibacillus antri</name>
    <dbReference type="NCBI Taxonomy" id="2582848"/>
    <lineage>
        <taxon>Bacteria</taxon>
        <taxon>Bacillati</taxon>
        <taxon>Bacillota</taxon>
        <taxon>Bacilli</taxon>
        <taxon>Bacillales</taxon>
        <taxon>Paenibacillaceae</taxon>
        <taxon>Paenibacillus</taxon>
    </lineage>
</organism>
<keyword evidence="7" id="KW-1185">Reference proteome</keyword>
<dbReference type="PANTHER" id="PTHR30204">
    <property type="entry name" value="REDOX-CYCLING DRUG-SENSING TRANSCRIPTIONAL ACTIVATOR SOXR"/>
    <property type="match status" value="1"/>
</dbReference>
<dbReference type="InterPro" id="IPR000551">
    <property type="entry name" value="MerR-type_HTH_dom"/>
</dbReference>
<dbReference type="PROSITE" id="PS00552">
    <property type="entry name" value="HTH_MERR_1"/>
    <property type="match status" value="1"/>
</dbReference>
<dbReference type="RefSeq" id="WP_138192995.1">
    <property type="nucleotide sequence ID" value="NZ_VCIW01000002.1"/>
</dbReference>
<dbReference type="GO" id="GO:0003700">
    <property type="term" value="F:DNA-binding transcription factor activity"/>
    <property type="evidence" value="ECO:0007669"/>
    <property type="project" value="InterPro"/>
</dbReference>
<dbReference type="Gene3D" id="1.10.1660.10">
    <property type="match status" value="1"/>
</dbReference>
<evidence type="ECO:0000256" key="1">
    <source>
        <dbReference type="ARBA" id="ARBA00023015"/>
    </source>
</evidence>
<dbReference type="InterPro" id="IPR009061">
    <property type="entry name" value="DNA-bd_dom_put_sf"/>
</dbReference>
<dbReference type="OrthoDB" id="9791488at2"/>
<dbReference type="Proteomes" id="UP000309676">
    <property type="component" value="Unassembled WGS sequence"/>
</dbReference>
<protein>
    <submittedName>
        <fullName evidence="6">MerR family transcriptional regulator</fullName>
    </submittedName>
</protein>
<evidence type="ECO:0000313" key="7">
    <source>
        <dbReference type="Proteomes" id="UP000309676"/>
    </source>
</evidence>
<dbReference type="PRINTS" id="PR00040">
    <property type="entry name" value="HTHMERR"/>
</dbReference>
<proteinExistence type="predicted"/>
<reference evidence="6 7" key="1">
    <citation type="submission" date="2019-05" db="EMBL/GenBank/DDBJ databases">
        <authorList>
            <person name="Narsing Rao M.P."/>
            <person name="Li W.J."/>
        </authorList>
    </citation>
    <scope>NUCLEOTIDE SEQUENCE [LARGE SCALE GENOMIC DNA]</scope>
    <source>
        <strain evidence="6 7">SYSU_K30003</strain>
    </source>
</reference>
<keyword evidence="1" id="KW-0805">Transcription regulation</keyword>
<dbReference type="InterPro" id="IPR047057">
    <property type="entry name" value="MerR_fam"/>
</dbReference>
<evidence type="ECO:0000313" key="6">
    <source>
        <dbReference type="EMBL" id="TLS53677.1"/>
    </source>
</evidence>
<accession>A0A5R9GB37</accession>
<feature type="domain" description="HTH merR-type" evidence="5">
    <location>
        <begin position="3"/>
        <end position="72"/>
    </location>
</feature>
<feature type="coiled-coil region" evidence="4">
    <location>
        <begin position="84"/>
        <end position="111"/>
    </location>
</feature>
<evidence type="ECO:0000256" key="4">
    <source>
        <dbReference type="SAM" id="Coils"/>
    </source>
</evidence>
<evidence type="ECO:0000256" key="3">
    <source>
        <dbReference type="ARBA" id="ARBA00023163"/>
    </source>
</evidence>
<sequence>MTHLKSGEAAERAGVHLETLRYYEKRGLLREPPRTEAGYRMYDETDVEDIRWIRQAQAIGFTLQEIGKLQALRAGEALPEDELRRYAEEKIAEIEANIERLRRMKALLESAAGRADASLASCPVLRAVNEGGRSNE</sequence>
<dbReference type="PROSITE" id="PS50937">
    <property type="entry name" value="HTH_MERR_2"/>
    <property type="match status" value="1"/>
</dbReference>
<keyword evidence="4" id="KW-0175">Coiled coil</keyword>
<keyword evidence="3" id="KW-0804">Transcription</keyword>
<evidence type="ECO:0000256" key="2">
    <source>
        <dbReference type="ARBA" id="ARBA00023125"/>
    </source>
</evidence>